<evidence type="ECO:0000313" key="1">
    <source>
        <dbReference type="EMBL" id="EHN12802.1"/>
    </source>
</evidence>
<evidence type="ECO:0000313" key="2">
    <source>
        <dbReference type="Proteomes" id="UP000005143"/>
    </source>
</evidence>
<protein>
    <submittedName>
        <fullName evidence="1">Acetoin catabolism protein X</fullName>
    </submittedName>
</protein>
<name>H0E0I3_9ACTN</name>
<dbReference type="SUPFAM" id="SSF111331">
    <property type="entry name" value="NAD kinase/diacylglycerol kinase-like"/>
    <property type="match status" value="1"/>
</dbReference>
<dbReference type="PIRSF" id="PIRSF018567">
    <property type="entry name" value="AcoX"/>
    <property type="match status" value="1"/>
</dbReference>
<comment type="caution">
    <text evidence="1">The sequence shown here is derived from an EMBL/GenBank/DDBJ whole genome shotgun (WGS) entry which is preliminary data.</text>
</comment>
<dbReference type="GO" id="GO:0003951">
    <property type="term" value="F:NAD+ kinase activity"/>
    <property type="evidence" value="ECO:0007669"/>
    <property type="project" value="InterPro"/>
</dbReference>
<dbReference type="InterPro" id="IPR039065">
    <property type="entry name" value="AcoX-like"/>
</dbReference>
<dbReference type="GO" id="GO:0051287">
    <property type="term" value="F:NAD binding"/>
    <property type="evidence" value="ECO:0007669"/>
    <property type="project" value="UniProtKB-ARBA"/>
</dbReference>
<dbReference type="InterPro" id="IPR002504">
    <property type="entry name" value="NADK"/>
</dbReference>
<dbReference type="EMBL" id="AGUD01000010">
    <property type="protein sequence ID" value="EHN12802.1"/>
    <property type="molecule type" value="Genomic_DNA"/>
</dbReference>
<dbReference type="InterPro" id="IPR016064">
    <property type="entry name" value="NAD/diacylglycerol_kinase_sf"/>
</dbReference>
<proteinExistence type="predicted"/>
<dbReference type="GO" id="GO:0006741">
    <property type="term" value="P:NADP+ biosynthetic process"/>
    <property type="evidence" value="ECO:0007669"/>
    <property type="project" value="InterPro"/>
</dbReference>
<dbReference type="Pfam" id="PF01513">
    <property type="entry name" value="NAD_kinase"/>
    <property type="match status" value="1"/>
</dbReference>
<dbReference type="Gene3D" id="3.40.50.10330">
    <property type="entry name" value="Probable inorganic polyphosphate/atp-NAD kinase, domain 1"/>
    <property type="match status" value="1"/>
</dbReference>
<reference evidence="1 2" key="1">
    <citation type="journal article" date="2013" name="Biodegradation">
        <title>Quantitative proteomic analysis of ibuprofen-degrading Patulibacter sp. strain I11.</title>
        <authorList>
            <person name="Almeida B."/>
            <person name="Kjeldal H."/>
            <person name="Lolas I."/>
            <person name="Knudsen A.D."/>
            <person name="Carvalho G."/>
            <person name="Nielsen K.L."/>
            <person name="Barreto Crespo M.T."/>
            <person name="Stensballe A."/>
            <person name="Nielsen J.L."/>
        </authorList>
    </citation>
    <scope>NUCLEOTIDE SEQUENCE [LARGE SCALE GENOMIC DNA]</scope>
    <source>
        <strain evidence="1 2">I11</strain>
    </source>
</reference>
<gene>
    <name evidence="1" type="ORF">PAI11_02910</name>
</gene>
<dbReference type="InterPro" id="IPR011391">
    <property type="entry name" value="AcoX_kinase"/>
</dbReference>
<dbReference type="PANTHER" id="PTHR40697:SF3">
    <property type="entry name" value="ACETOIN CATABOLISM PROTEIN X"/>
    <property type="match status" value="1"/>
</dbReference>
<sequence length="375" mass="39142">MRRRRIAADRGRATADGHASCAQRRLWFAGAMTSVGVIANPASGRDVRRLTSGASVFDNAEKASMVLRLMHGLAASGIDEVVMMPTAPSVAGVLRRQLATRQPPGSAPLPALRFLDQPVTETARDSERAVAAMVAEGVAAIVGLGGDGTQRLIARGCGEIPLCPLSTGTNNAFPEMREATVAGLAVGLVASGRAGTDGLRREAALHVRVERAAGDRDPVEDLALVDLAVTGQRFVGARAVSRADDLRELLVTHASPSAIGLSSVAAALDPVRRGGRQGLHVRLAPVAAAPRRVVVPLAPGVVVPVGVRDHRRIALGEAVELEPADGSIALDGEREIELRRDDRALVRLVAGPRTVDVDAVLRAAAHEPRRALATA</sequence>
<dbReference type="GO" id="GO:0005524">
    <property type="term" value="F:ATP binding"/>
    <property type="evidence" value="ECO:0007669"/>
    <property type="project" value="UniProtKB-ARBA"/>
</dbReference>
<organism evidence="1 2">
    <name type="scientific">Patulibacter medicamentivorans</name>
    <dbReference type="NCBI Taxonomy" id="1097667"/>
    <lineage>
        <taxon>Bacteria</taxon>
        <taxon>Bacillati</taxon>
        <taxon>Actinomycetota</taxon>
        <taxon>Thermoleophilia</taxon>
        <taxon>Solirubrobacterales</taxon>
        <taxon>Patulibacteraceae</taxon>
        <taxon>Patulibacter</taxon>
    </lineage>
</organism>
<dbReference type="AlphaFoldDB" id="H0E0I3"/>
<dbReference type="Proteomes" id="UP000005143">
    <property type="component" value="Unassembled WGS sequence"/>
</dbReference>
<keyword evidence="2" id="KW-1185">Reference proteome</keyword>
<dbReference type="PATRIC" id="fig|1097667.3.peg.290"/>
<accession>H0E0I3</accession>
<dbReference type="PANTHER" id="PTHR40697">
    <property type="entry name" value="ACETOIN CATABOLISM PROTEIN X"/>
    <property type="match status" value="1"/>
</dbReference>
<dbReference type="InterPro" id="IPR017438">
    <property type="entry name" value="ATP-NAD_kinase_N"/>
</dbReference>